<evidence type="ECO:0000256" key="13">
    <source>
        <dbReference type="ARBA" id="ARBA00043671"/>
    </source>
</evidence>
<dbReference type="FunFam" id="3.40.50.1240:FF:000014">
    <property type="entry name" value="Multiple inositol polyphosphate phosphatase 1"/>
    <property type="match status" value="1"/>
</dbReference>
<dbReference type="GO" id="GO:0003993">
    <property type="term" value="F:acid phosphatase activity"/>
    <property type="evidence" value="ECO:0007669"/>
    <property type="project" value="TreeGrafter"/>
</dbReference>
<organism evidence="16">
    <name type="scientific">Daphnia magna</name>
    <dbReference type="NCBI Taxonomy" id="35525"/>
    <lineage>
        <taxon>Eukaryota</taxon>
        <taxon>Metazoa</taxon>
        <taxon>Ecdysozoa</taxon>
        <taxon>Arthropoda</taxon>
        <taxon>Crustacea</taxon>
        <taxon>Branchiopoda</taxon>
        <taxon>Diplostraca</taxon>
        <taxon>Cladocera</taxon>
        <taxon>Anomopoda</taxon>
        <taxon>Daphniidae</taxon>
        <taxon>Daphnia</taxon>
    </lineage>
</organism>
<evidence type="ECO:0000256" key="3">
    <source>
        <dbReference type="ARBA" id="ARBA00012976"/>
    </source>
</evidence>
<dbReference type="CDD" id="cd07061">
    <property type="entry name" value="HP_HAP_like"/>
    <property type="match status" value="1"/>
</dbReference>
<dbReference type="GO" id="GO:0005886">
    <property type="term" value="C:plasma membrane"/>
    <property type="evidence" value="ECO:0007669"/>
    <property type="project" value="UniProtKB-SubCell"/>
</dbReference>
<dbReference type="Pfam" id="PF00328">
    <property type="entry name" value="His_Phos_2"/>
    <property type="match status" value="1"/>
</dbReference>
<evidence type="ECO:0000256" key="10">
    <source>
        <dbReference type="ARBA" id="ARBA00023180"/>
    </source>
</evidence>
<dbReference type="EC" id="3.1.3.80" evidence="3"/>
<dbReference type="InterPro" id="IPR000560">
    <property type="entry name" value="His_Pase_clade-2"/>
</dbReference>
<dbReference type="GO" id="GO:0034417">
    <property type="term" value="F:bisphosphoglycerate 3-phosphatase activity"/>
    <property type="evidence" value="ECO:0007669"/>
    <property type="project" value="UniProtKB-EC"/>
</dbReference>
<evidence type="ECO:0000256" key="8">
    <source>
        <dbReference type="ARBA" id="ARBA00022801"/>
    </source>
</evidence>
<comment type="catalytic activity">
    <reaction evidence="13">
        <text>1D-myo-inositol 1,2,4,5,6-pentakisphosphate + H2O = 1D-myo-inositol 1,2,5,6-tetrakisphosphate + phosphate</text>
        <dbReference type="Rhea" id="RHEA:77115"/>
        <dbReference type="ChEBI" id="CHEBI:15377"/>
        <dbReference type="ChEBI" id="CHEBI:43474"/>
        <dbReference type="ChEBI" id="CHEBI:57798"/>
        <dbReference type="ChEBI" id="CHEBI:195535"/>
        <dbReference type="EC" id="3.1.3.62"/>
    </reaction>
    <physiologicalReaction direction="left-to-right" evidence="13">
        <dbReference type="Rhea" id="RHEA:77116"/>
    </physiologicalReaction>
</comment>
<dbReference type="PANTHER" id="PTHR20963:SF8">
    <property type="entry name" value="MULTIPLE INOSITOL POLYPHOSPHATE PHOSPHATASE 1"/>
    <property type="match status" value="1"/>
</dbReference>
<evidence type="ECO:0000256" key="4">
    <source>
        <dbReference type="ARBA" id="ARBA00013040"/>
    </source>
</evidence>
<keyword evidence="10" id="KW-0325">Glycoprotein</keyword>
<dbReference type="Gene3D" id="3.40.50.1240">
    <property type="entry name" value="Phosphoglycerate mutase-like"/>
    <property type="match status" value="1"/>
</dbReference>
<comment type="catalytic activity">
    <reaction evidence="14">
        <text>1D-myo-inositol hexakisphosphate + H2O = 1D-myo-inositol 1,2,4,5,6-pentakisphosphate + phosphate</text>
        <dbReference type="Rhea" id="RHEA:16989"/>
        <dbReference type="ChEBI" id="CHEBI:15377"/>
        <dbReference type="ChEBI" id="CHEBI:43474"/>
        <dbReference type="ChEBI" id="CHEBI:57798"/>
        <dbReference type="ChEBI" id="CHEBI:58130"/>
        <dbReference type="EC" id="3.1.3.62"/>
    </reaction>
    <physiologicalReaction direction="left-to-right" evidence="14">
        <dbReference type="Rhea" id="RHEA:16990"/>
    </physiologicalReaction>
</comment>
<keyword evidence="9" id="KW-0472">Membrane</keyword>
<dbReference type="OrthoDB" id="6509975at2759"/>
<dbReference type="AlphaFoldDB" id="A0A0P4YQH5"/>
<comment type="catalytic activity">
    <reaction evidence="15">
        <text>(2R)-2,3-bisphosphoglycerate + H2O = (2R)-2-phosphoglycerate + phosphate</text>
        <dbReference type="Rhea" id="RHEA:27381"/>
        <dbReference type="ChEBI" id="CHEBI:15377"/>
        <dbReference type="ChEBI" id="CHEBI:43474"/>
        <dbReference type="ChEBI" id="CHEBI:58248"/>
        <dbReference type="ChEBI" id="CHEBI:58289"/>
        <dbReference type="EC" id="3.1.3.80"/>
    </reaction>
    <physiologicalReaction direction="left-to-right" evidence="15">
        <dbReference type="Rhea" id="RHEA:27382"/>
    </physiologicalReaction>
</comment>
<keyword evidence="8" id="KW-0378">Hydrolase</keyword>
<dbReference type="InterPro" id="IPR016274">
    <property type="entry name" value="Histidine_acid_Pase_euk"/>
</dbReference>
<reference evidence="16" key="2">
    <citation type="submission" date="2015-10" db="EMBL/GenBank/DDBJ databases">
        <authorList>
            <person name="Gilbert D.G."/>
        </authorList>
    </citation>
    <scope>NUCLEOTIDE SEQUENCE</scope>
</reference>
<comment type="catalytic activity">
    <reaction evidence="12">
        <text>1D-myo-inositol 1,2,5,6-tetrakisphosphate + H2O = 1D-myo-inositol 1,2,6-trisphosphate + phosphate</text>
        <dbReference type="Rhea" id="RHEA:77119"/>
        <dbReference type="ChEBI" id="CHEBI:15377"/>
        <dbReference type="ChEBI" id="CHEBI:43474"/>
        <dbReference type="ChEBI" id="CHEBI:195535"/>
        <dbReference type="ChEBI" id="CHEBI:195537"/>
        <dbReference type="EC" id="3.1.3.62"/>
    </reaction>
    <physiologicalReaction direction="left-to-right" evidence="12">
        <dbReference type="Rhea" id="RHEA:77120"/>
    </physiologicalReaction>
</comment>
<dbReference type="EMBL" id="GDIP01224285">
    <property type="protein sequence ID" value="JAI99116.1"/>
    <property type="molecule type" value="Transcribed_RNA"/>
</dbReference>
<keyword evidence="7" id="KW-0732">Signal</keyword>
<dbReference type="InterPro" id="IPR029033">
    <property type="entry name" value="His_PPase_superfam"/>
</dbReference>
<evidence type="ECO:0000256" key="12">
    <source>
        <dbReference type="ARBA" id="ARBA00043668"/>
    </source>
</evidence>
<comment type="subcellular location">
    <subcellularLocation>
        <location evidence="1">Cell membrane</location>
    </subcellularLocation>
</comment>
<keyword evidence="6" id="KW-1003">Cell membrane</keyword>
<evidence type="ECO:0000256" key="6">
    <source>
        <dbReference type="ARBA" id="ARBA00022475"/>
    </source>
</evidence>
<evidence type="ECO:0000256" key="5">
    <source>
        <dbReference type="ARBA" id="ARBA00018097"/>
    </source>
</evidence>
<name>A0A0P4YQH5_9CRUS</name>
<dbReference type="PIRSF" id="PIRSF000894">
    <property type="entry name" value="Acid_phosphatase"/>
    <property type="match status" value="1"/>
</dbReference>
<evidence type="ECO:0000256" key="11">
    <source>
        <dbReference type="ARBA" id="ARBA00031642"/>
    </source>
</evidence>
<accession>A0A0P4YQH5</accession>
<evidence type="ECO:0000256" key="14">
    <source>
        <dbReference type="ARBA" id="ARBA00043691"/>
    </source>
</evidence>
<evidence type="ECO:0000256" key="15">
    <source>
        <dbReference type="ARBA" id="ARBA00043832"/>
    </source>
</evidence>
<dbReference type="PANTHER" id="PTHR20963">
    <property type="entry name" value="MULTIPLE INOSITOL POLYPHOSPHATE PHOSPHATASE-RELATED"/>
    <property type="match status" value="1"/>
</dbReference>
<proteinExistence type="inferred from homology"/>
<evidence type="ECO:0000256" key="7">
    <source>
        <dbReference type="ARBA" id="ARBA00022729"/>
    </source>
</evidence>
<protein>
    <recommendedName>
        <fullName evidence="5">Multiple inositol polyphosphate phosphatase 1</fullName>
        <ecNumber evidence="4">3.1.3.62</ecNumber>
        <ecNumber evidence="3">3.1.3.80</ecNumber>
    </recommendedName>
    <alternativeName>
        <fullName evidence="11">2,3-bisphosphoglycerate 3-phosphatase</fullName>
    </alternativeName>
</protein>
<sequence>MSKLFNLVLLTLFLILFVQAGKHSKKSHEKGKIKTLINKKQNQADCYDDIDSPYVFFGTKTSYRWNRNKNDDEVTPPGCVAQQFWLLARHGSRNPTTKDMIKLKSVLPLIQREIVSNYKAGRGSLCKDDIKNLEKWKFHADVDDGELLVKEGFKELKGIGDRFQHRFRSLLTRPFVNSSYIFQHTDTERTNASARAFAKGMFGKKNIGDVFFQKSSTPDTLLRFDEVCDKWKKKVHANSDALIERTLFEESDDFLSMLQSVTHRLGFFSTLNFSDINLMYNMCLFNKAWHPKKLSPWCAVFSKDDLKILEYREDLEFYYENGYGFPVNYEQACVPLKDVHDSFRRVVDNISPNPKGKFYFTHTGTVLKVMARFGLFKDAIPVKHSNRELMKHREWRTSLISSFGTHLALVLFNCTDGHYVTAYVQERPIKLPGCTNELCKFSDFTAQYELFATSCDVEGTCRI</sequence>
<dbReference type="GO" id="GO:0052745">
    <property type="term" value="F:inositol phosphate phosphatase activity"/>
    <property type="evidence" value="ECO:0007669"/>
    <property type="project" value="TreeGrafter"/>
</dbReference>
<dbReference type="EC" id="3.1.3.62" evidence="4"/>
<evidence type="ECO:0000313" key="16">
    <source>
        <dbReference type="EMBL" id="JAI99116.1"/>
    </source>
</evidence>
<evidence type="ECO:0000256" key="2">
    <source>
        <dbReference type="ARBA" id="ARBA00008422"/>
    </source>
</evidence>
<reference evidence="16" key="1">
    <citation type="submission" date="2015-10" db="EMBL/GenBank/DDBJ databases">
        <title>Daphnia magna gene sets from two clonal populations assembled and annotated with EvidentialGene.</title>
        <authorList>
            <person name="Gilbert D."/>
            <person name="Podicheti R."/>
            <person name="Orsini L."/>
            <person name="Colbourne J."/>
            <person name="Pfrender M."/>
        </authorList>
    </citation>
    <scope>NUCLEOTIDE SEQUENCE</scope>
</reference>
<dbReference type="SUPFAM" id="SSF53254">
    <property type="entry name" value="Phosphoglycerate mutase-like"/>
    <property type="match status" value="1"/>
</dbReference>
<evidence type="ECO:0000256" key="9">
    <source>
        <dbReference type="ARBA" id="ARBA00023136"/>
    </source>
</evidence>
<evidence type="ECO:0000256" key="1">
    <source>
        <dbReference type="ARBA" id="ARBA00004236"/>
    </source>
</evidence>
<comment type="similarity">
    <text evidence="2">Belongs to the histidine acid phosphatase family. MINPP1 subfamily.</text>
</comment>